<dbReference type="Gene3D" id="1.10.10.10">
    <property type="entry name" value="Winged helix-like DNA-binding domain superfamily/Winged helix DNA-binding domain"/>
    <property type="match status" value="1"/>
</dbReference>
<feature type="domain" description="HTH marR-type" evidence="1">
    <location>
        <begin position="3"/>
        <end position="136"/>
    </location>
</feature>
<sequence length="144" mass="15819">MADQRLYFLLQRAAHQLRVAADRRCMGAAGITTAQLGALFVVQEQPGVTQQELAHALGQRESAITSMVTRLVDAGLISKRTHPKQYRAIALDLTTSGKQALERVRPVIQDFNEQMRAAIGADAFDATAQALARLDRWFATPETS</sequence>
<dbReference type="SMART" id="SM00347">
    <property type="entry name" value="HTH_MARR"/>
    <property type="match status" value="1"/>
</dbReference>
<dbReference type="GO" id="GO:0003700">
    <property type="term" value="F:DNA-binding transcription factor activity"/>
    <property type="evidence" value="ECO:0007669"/>
    <property type="project" value="InterPro"/>
</dbReference>
<keyword evidence="2" id="KW-0238">DNA-binding</keyword>
<accession>A0A1Y5X3I6</accession>
<organism evidence="2 3">
    <name type="scientific">Kibdelosporangium aridum</name>
    <dbReference type="NCBI Taxonomy" id="2030"/>
    <lineage>
        <taxon>Bacteria</taxon>
        <taxon>Bacillati</taxon>
        <taxon>Actinomycetota</taxon>
        <taxon>Actinomycetes</taxon>
        <taxon>Pseudonocardiales</taxon>
        <taxon>Pseudonocardiaceae</taxon>
        <taxon>Kibdelosporangium</taxon>
    </lineage>
</organism>
<dbReference type="InterPro" id="IPR000835">
    <property type="entry name" value="HTH_MarR-typ"/>
</dbReference>
<dbReference type="SUPFAM" id="SSF46785">
    <property type="entry name" value="Winged helix' DNA-binding domain"/>
    <property type="match status" value="1"/>
</dbReference>
<proteinExistence type="predicted"/>
<reference evidence="2 3" key="1">
    <citation type="submission" date="2017-04" db="EMBL/GenBank/DDBJ databases">
        <authorList>
            <person name="Afonso C.L."/>
            <person name="Miller P.J."/>
            <person name="Scott M.A."/>
            <person name="Spackman E."/>
            <person name="Goraichik I."/>
            <person name="Dimitrov K.M."/>
            <person name="Suarez D.L."/>
            <person name="Swayne D.E."/>
        </authorList>
    </citation>
    <scope>NUCLEOTIDE SEQUENCE [LARGE SCALE GENOMIC DNA]</scope>
    <source>
        <strain evidence="2 3">DSM 43828</strain>
    </source>
</reference>
<dbReference type="PANTHER" id="PTHR33164">
    <property type="entry name" value="TRANSCRIPTIONAL REGULATOR, MARR FAMILY"/>
    <property type="match status" value="1"/>
</dbReference>
<keyword evidence="3" id="KW-1185">Reference proteome</keyword>
<dbReference type="Proteomes" id="UP000192674">
    <property type="component" value="Unassembled WGS sequence"/>
</dbReference>
<dbReference type="GO" id="GO:0006950">
    <property type="term" value="P:response to stress"/>
    <property type="evidence" value="ECO:0007669"/>
    <property type="project" value="TreeGrafter"/>
</dbReference>
<dbReference type="InterPro" id="IPR036390">
    <property type="entry name" value="WH_DNA-bd_sf"/>
</dbReference>
<dbReference type="OrthoDB" id="162531at2"/>
<dbReference type="AlphaFoldDB" id="A0A1Y5X3I6"/>
<dbReference type="PROSITE" id="PS50995">
    <property type="entry name" value="HTH_MARR_2"/>
    <property type="match status" value="1"/>
</dbReference>
<dbReference type="RefSeq" id="WP_084425174.1">
    <property type="nucleotide sequence ID" value="NZ_FWXV01000001.1"/>
</dbReference>
<gene>
    <name evidence="2" type="ORF">SAMN05661093_01457</name>
</gene>
<dbReference type="Pfam" id="PF12802">
    <property type="entry name" value="MarR_2"/>
    <property type="match status" value="1"/>
</dbReference>
<protein>
    <submittedName>
        <fullName evidence="2">DNA-binding transcriptional regulator, MarR family</fullName>
    </submittedName>
</protein>
<dbReference type="InterPro" id="IPR039422">
    <property type="entry name" value="MarR/SlyA-like"/>
</dbReference>
<evidence type="ECO:0000313" key="2">
    <source>
        <dbReference type="EMBL" id="SMC69084.1"/>
    </source>
</evidence>
<evidence type="ECO:0000259" key="1">
    <source>
        <dbReference type="PROSITE" id="PS50995"/>
    </source>
</evidence>
<dbReference type="PANTHER" id="PTHR33164:SF43">
    <property type="entry name" value="HTH-TYPE TRANSCRIPTIONAL REPRESSOR YETL"/>
    <property type="match status" value="1"/>
</dbReference>
<dbReference type="GO" id="GO:0003677">
    <property type="term" value="F:DNA binding"/>
    <property type="evidence" value="ECO:0007669"/>
    <property type="project" value="UniProtKB-KW"/>
</dbReference>
<name>A0A1Y5X3I6_KIBAR</name>
<dbReference type="InterPro" id="IPR036388">
    <property type="entry name" value="WH-like_DNA-bd_sf"/>
</dbReference>
<dbReference type="EMBL" id="FWXV01000001">
    <property type="protein sequence ID" value="SMC69084.1"/>
    <property type="molecule type" value="Genomic_DNA"/>
</dbReference>
<evidence type="ECO:0000313" key="3">
    <source>
        <dbReference type="Proteomes" id="UP000192674"/>
    </source>
</evidence>